<dbReference type="PRINTS" id="PR00081">
    <property type="entry name" value="GDHRDH"/>
</dbReference>
<keyword evidence="4" id="KW-1185">Reference proteome</keyword>
<dbReference type="RefSeq" id="WP_142894809.1">
    <property type="nucleotide sequence ID" value="NZ_ML660052.1"/>
</dbReference>
<dbReference type="Proteomes" id="UP000315252">
    <property type="component" value="Unassembled WGS sequence"/>
</dbReference>
<accession>A0A545U266</accession>
<dbReference type="InterPro" id="IPR002347">
    <property type="entry name" value="SDR_fam"/>
</dbReference>
<dbReference type="OrthoDB" id="9786360at2"/>
<dbReference type="PRINTS" id="PR00080">
    <property type="entry name" value="SDRFAMILY"/>
</dbReference>
<dbReference type="AlphaFoldDB" id="A0A545U266"/>
<dbReference type="InterPro" id="IPR036291">
    <property type="entry name" value="NAD(P)-bd_dom_sf"/>
</dbReference>
<dbReference type="SUPFAM" id="SSF51735">
    <property type="entry name" value="NAD(P)-binding Rossmann-fold domains"/>
    <property type="match status" value="1"/>
</dbReference>
<proteinExistence type="inferred from homology"/>
<name>A0A545U266_9PROT</name>
<sequence>MNKQQQKRHRANYPRSVLITGAAKRIGRALALDFAAQGWTVAAHYRSSSAEADSLIAEIAATGGKAHAFQADLTQEADVQALVPSVVEAVGPLGCLINNASTFERDSIETASRESWDQHIEPNLRAPLVLTQSFAKALKDAVEPARDGAPAPLNGVVINMIDQRVWNPTPQYLSYALSKAGLWAMTKSLALELAPRIRVNGIGPGPALANARQSKEDFDAQCAAMPLGIGTSPEEICAAARFIISALSMTGQMIALDGGEHLGWAQAPQDHQFLD</sequence>
<dbReference type="Pfam" id="PF13561">
    <property type="entry name" value="adh_short_C2"/>
    <property type="match status" value="1"/>
</dbReference>
<comment type="similarity">
    <text evidence="1">Belongs to the short-chain dehydrogenases/reductases (SDR) family.</text>
</comment>
<dbReference type="Gene3D" id="3.40.50.720">
    <property type="entry name" value="NAD(P)-binding Rossmann-like Domain"/>
    <property type="match status" value="1"/>
</dbReference>
<evidence type="ECO:0000256" key="1">
    <source>
        <dbReference type="ARBA" id="ARBA00006484"/>
    </source>
</evidence>
<dbReference type="EMBL" id="VHSH01000001">
    <property type="protein sequence ID" value="TQV83572.1"/>
    <property type="molecule type" value="Genomic_DNA"/>
</dbReference>
<evidence type="ECO:0000313" key="4">
    <source>
        <dbReference type="Proteomes" id="UP000315252"/>
    </source>
</evidence>
<protein>
    <submittedName>
        <fullName evidence="3">SDR family oxidoreductase</fullName>
    </submittedName>
</protein>
<dbReference type="NCBIfam" id="NF006597">
    <property type="entry name" value="PRK09134.1"/>
    <property type="match status" value="1"/>
</dbReference>
<comment type="caution">
    <text evidence="3">The sequence shown here is derived from an EMBL/GenBank/DDBJ whole genome shotgun (WGS) entry which is preliminary data.</text>
</comment>
<evidence type="ECO:0000313" key="3">
    <source>
        <dbReference type="EMBL" id="TQV83572.1"/>
    </source>
</evidence>
<dbReference type="GO" id="GO:0016491">
    <property type="term" value="F:oxidoreductase activity"/>
    <property type="evidence" value="ECO:0007669"/>
    <property type="project" value="UniProtKB-KW"/>
</dbReference>
<reference evidence="3 4" key="1">
    <citation type="submission" date="2019-06" db="EMBL/GenBank/DDBJ databases">
        <title>Whole genome sequence for Rhodospirillaceae sp. R148.</title>
        <authorList>
            <person name="Wang G."/>
        </authorList>
    </citation>
    <scope>NUCLEOTIDE SEQUENCE [LARGE SCALE GENOMIC DNA]</scope>
    <source>
        <strain evidence="3 4">R148</strain>
    </source>
</reference>
<evidence type="ECO:0000256" key="2">
    <source>
        <dbReference type="ARBA" id="ARBA00023002"/>
    </source>
</evidence>
<organism evidence="3 4">
    <name type="scientific">Denitrobaculum tricleocarpae</name>
    <dbReference type="NCBI Taxonomy" id="2591009"/>
    <lineage>
        <taxon>Bacteria</taxon>
        <taxon>Pseudomonadati</taxon>
        <taxon>Pseudomonadota</taxon>
        <taxon>Alphaproteobacteria</taxon>
        <taxon>Rhodospirillales</taxon>
        <taxon>Rhodospirillaceae</taxon>
        <taxon>Denitrobaculum</taxon>
    </lineage>
</organism>
<dbReference type="PANTHER" id="PTHR43639:SF1">
    <property type="entry name" value="SHORT-CHAIN DEHYDROGENASE_REDUCTASE FAMILY PROTEIN"/>
    <property type="match status" value="1"/>
</dbReference>
<gene>
    <name evidence="3" type="ORF">FKG95_02995</name>
</gene>
<dbReference type="PANTHER" id="PTHR43639">
    <property type="entry name" value="OXIDOREDUCTASE, SHORT-CHAIN DEHYDROGENASE/REDUCTASE FAMILY (AFU_ORTHOLOGUE AFUA_5G02870)"/>
    <property type="match status" value="1"/>
</dbReference>
<keyword evidence="2" id="KW-0560">Oxidoreductase</keyword>